<dbReference type="EMBL" id="ABJB010915642">
    <property type="status" value="NOT_ANNOTATED_CDS"/>
    <property type="molecule type" value="Genomic_DNA"/>
</dbReference>
<dbReference type="SMART" id="SM00320">
    <property type="entry name" value="WD40"/>
    <property type="match status" value="5"/>
</dbReference>
<dbReference type="VEuPathDB" id="VectorBase:ISCI020688"/>
<dbReference type="Gene3D" id="1.20.1280.50">
    <property type="match status" value="1"/>
</dbReference>
<accession>B7PX78</accession>
<dbReference type="PROSITE" id="PS50181">
    <property type="entry name" value="FBOX"/>
    <property type="match status" value="1"/>
</dbReference>
<dbReference type="PANTHER" id="PTHR14381">
    <property type="entry name" value="DACTYLIN"/>
    <property type="match status" value="1"/>
</dbReference>
<reference evidence="2 4" key="1">
    <citation type="submission" date="2008-03" db="EMBL/GenBank/DDBJ databases">
        <title>Annotation of Ixodes scapularis.</title>
        <authorList>
            <consortium name="Ixodes scapularis Genome Project Consortium"/>
            <person name="Caler E."/>
            <person name="Hannick L.I."/>
            <person name="Bidwell S."/>
            <person name="Joardar V."/>
            <person name="Thiagarajan M."/>
            <person name="Amedeo P."/>
            <person name="Galinsky K.J."/>
            <person name="Schobel S."/>
            <person name="Inman J."/>
            <person name="Hostetler J."/>
            <person name="Miller J."/>
            <person name="Hammond M."/>
            <person name="Megy K."/>
            <person name="Lawson D."/>
            <person name="Kodira C."/>
            <person name="Sutton G."/>
            <person name="Meyer J."/>
            <person name="Hill C.A."/>
            <person name="Birren B."/>
            <person name="Nene V."/>
            <person name="Collins F."/>
            <person name="Alarcon-Chaidez F."/>
            <person name="Wikel S."/>
            <person name="Strausberg R."/>
        </authorList>
    </citation>
    <scope>NUCLEOTIDE SEQUENCE [LARGE SCALE GENOMIC DNA]</scope>
    <source>
        <strain evidence="4">Wikel</strain>
        <strain evidence="2">Wikel colony</strain>
    </source>
</reference>
<evidence type="ECO:0000259" key="1">
    <source>
        <dbReference type="PROSITE" id="PS50181"/>
    </source>
</evidence>
<dbReference type="PaxDb" id="6945-B7PX78"/>
<dbReference type="OrthoDB" id="435188at2759"/>
<dbReference type="InterPro" id="IPR052301">
    <property type="entry name" value="SCF_F-box/WD-repeat"/>
</dbReference>
<evidence type="ECO:0000313" key="2">
    <source>
        <dbReference type="EMBL" id="EEC11200.1"/>
    </source>
</evidence>
<dbReference type="InterPro" id="IPR001680">
    <property type="entry name" value="WD40_rpt"/>
</dbReference>
<dbReference type="HOGENOM" id="CLU_034660_0_0_1"/>
<dbReference type="GO" id="GO:0031146">
    <property type="term" value="P:SCF-dependent proteasomal ubiquitin-dependent protein catabolic process"/>
    <property type="evidence" value="ECO:0000318"/>
    <property type="project" value="GO_Central"/>
</dbReference>
<evidence type="ECO:0000313" key="3">
    <source>
        <dbReference type="EnsemblMetazoa" id="ISCW020688-PA"/>
    </source>
</evidence>
<feature type="non-terminal residue" evidence="2">
    <location>
        <position position="1"/>
    </location>
</feature>
<gene>
    <name evidence="2" type="ORF">IscW_ISCW020688</name>
</gene>
<dbReference type="STRING" id="6945.B7PX78"/>
<dbReference type="InterPro" id="IPR001810">
    <property type="entry name" value="F-box_dom"/>
</dbReference>
<proteinExistence type="predicted"/>
<name>B7PX78_IXOSC</name>
<dbReference type="Proteomes" id="UP000001555">
    <property type="component" value="Unassembled WGS sequence"/>
</dbReference>
<dbReference type="SMART" id="SM00256">
    <property type="entry name" value="FBOX"/>
    <property type="match status" value="1"/>
</dbReference>
<dbReference type="Gene3D" id="2.130.10.10">
    <property type="entry name" value="YVTN repeat-like/Quinoprotein amine dehydrogenase"/>
    <property type="match status" value="2"/>
</dbReference>
<keyword evidence="4" id="KW-1185">Reference proteome</keyword>
<reference evidence="3" key="2">
    <citation type="submission" date="2020-05" db="UniProtKB">
        <authorList>
            <consortium name="EnsemblMetazoa"/>
        </authorList>
    </citation>
    <scope>IDENTIFICATION</scope>
    <source>
        <strain evidence="3">wikel</strain>
    </source>
</reference>
<dbReference type="GO" id="GO:0019005">
    <property type="term" value="C:SCF ubiquitin ligase complex"/>
    <property type="evidence" value="ECO:0000318"/>
    <property type="project" value="GO_Central"/>
</dbReference>
<evidence type="ECO:0000313" key="4">
    <source>
        <dbReference type="Proteomes" id="UP000001555"/>
    </source>
</evidence>
<dbReference type="FunFam" id="1.20.1280.50:FF:000146">
    <property type="entry name" value="Dactylin, putative"/>
    <property type="match status" value="1"/>
</dbReference>
<dbReference type="EnsemblMetazoa" id="ISCW020688-RA">
    <property type="protein sequence ID" value="ISCW020688-PA"/>
    <property type="gene ID" value="ISCW020688"/>
</dbReference>
<sequence>SLHRTLVLSLRPCVVRTLPEMSYTADAFALLPPDVLYVVFSYCDVQTLGRLSCVCRRFNVFLKQSYIWNQRSKNVVATNQHDRRIVQRKKEKISTCDNRHRSLKHVWWHGAVRRWDLVDRQCTLARYMPWLQLERDALWYSRGSAILRLVRLADGSVAEQPSLTLRGHSDDVGRFVCKGGLVVSGGNDGSLCIWTAAQGALLHCRWRCSSKAISCVDYTQNVVVTGSRDRTVKVLLYSVDSVSLPQLHVSSLGYSIPMWDRVCSVALSECLLITGSAGCNGIAPLQAYDLSTGTRVAVLGTDHRNGAGVLHVCTETPSELLSCGYDTFVRLWDLRCPRNVCAWEDPHDSAVYCVASDHNVTVLSGTNRYGVVRLWDRRRTRPVKMYYVGRGNSPVYSLAFDPCYMYVALDRSLNLLSFTGPSWNPRASREI</sequence>
<dbReference type="VEuPathDB" id="VectorBase:ISCP_001378"/>
<dbReference type="VEuPathDB" id="VectorBase:ISCW020688"/>
<dbReference type="InterPro" id="IPR015943">
    <property type="entry name" value="WD40/YVTN_repeat-like_dom_sf"/>
</dbReference>
<protein>
    <submittedName>
        <fullName evidence="2 3">Dactylin, putative</fullName>
    </submittedName>
</protein>
<organism>
    <name type="scientific">Ixodes scapularis</name>
    <name type="common">Black-legged tick</name>
    <name type="synonym">Deer tick</name>
    <dbReference type="NCBI Taxonomy" id="6945"/>
    <lineage>
        <taxon>Eukaryota</taxon>
        <taxon>Metazoa</taxon>
        <taxon>Ecdysozoa</taxon>
        <taxon>Arthropoda</taxon>
        <taxon>Chelicerata</taxon>
        <taxon>Arachnida</taxon>
        <taxon>Acari</taxon>
        <taxon>Parasitiformes</taxon>
        <taxon>Ixodida</taxon>
        <taxon>Ixodoidea</taxon>
        <taxon>Ixodidae</taxon>
        <taxon>Ixodinae</taxon>
        <taxon>Ixodes</taxon>
    </lineage>
</organism>
<dbReference type="Pfam" id="PF12937">
    <property type="entry name" value="F-box-like"/>
    <property type="match status" value="1"/>
</dbReference>
<dbReference type="SUPFAM" id="SSF50978">
    <property type="entry name" value="WD40 repeat-like"/>
    <property type="match status" value="1"/>
</dbReference>
<dbReference type="InterPro" id="IPR036322">
    <property type="entry name" value="WD40_repeat_dom_sf"/>
</dbReference>
<dbReference type="FunCoup" id="B7PX78">
    <property type="interactions" value="69"/>
</dbReference>
<dbReference type="InterPro" id="IPR036047">
    <property type="entry name" value="F-box-like_dom_sf"/>
</dbReference>
<dbReference type="Pfam" id="PF00400">
    <property type="entry name" value="WD40"/>
    <property type="match status" value="3"/>
</dbReference>
<dbReference type="FunFam" id="2.130.10.10:FF:002194">
    <property type="entry name" value="Uncharacterized protein"/>
    <property type="match status" value="1"/>
</dbReference>
<feature type="domain" description="F-box" evidence="1">
    <location>
        <begin position="25"/>
        <end position="71"/>
    </location>
</feature>
<dbReference type="AlphaFoldDB" id="B7PX78"/>
<dbReference type="EMBL" id="DS812038">
    <property type="protein sequence ID" value="EEC11200.1"/>
    <property type="molecule type" value="Genomic_DNA"/>
</dbReference>
<dbReference type="SUPFAM" id="SSF81383">
    <property type="entry name" value="F-box domain"/>
    <property type="match status" value="1"/>
</dbReference>
<dbReference type="PANTHER" id="PTHR14381:SF1">
    <property type="entry name" value="F-BOX_WD REPEAT-CONTAINING PROTEIN 4"/>
    <property type="match status" value="1"/>
</dbReference>